<proteinExistence type="predicted"/>
<evidence type="ECO:0000313" key="2">
    <source>
        <dbReference type="Proteomes" id="UP000236286"/>
    </source>
</evidence>
<reference evidence="1 2" key="1">
    <citation type="submission" date="2017-10" db="EMBL/GenBank/DDBJ databases">
        <title>Genome announcement of Methylocella silvestris TVC from permafrost.</title>
        <authorList>
            <person name="Wang J."/>
            <person name="Geng K."/>
            <person name="Ul-Haque F."/>
            <person name="Crombie A.T."/>
            <person name="Street L.E."/>
            <person name="Wookey P.A."/>
            <person name="Murrell J.C."/>
            <person name="Pratscher J."/>
        </authorList>
    </citation>
    <scope>NUCLEOTIDE SEQUENCE [LARGE SCALE GENOMIC DNA]</scope>
    <source>
        <strain evidence="1 2">TVC</strain>
    </source>
</reference>
<evidence type="ECO:0000313" key="1">
    <source>
        <dbReference type="EMBL" id="PNG27026.1"/>
    </source>
</evidence>
<dbReference type="AlphaFoldDB" id="A0A2J7TJT4"/>
<comment type="caution">
    <text evidence="1">The sequence shown here is derived from an EMBL/GenBank/DDBJ whole genome shotgun (WGS) entry which is preliminary data.</text>
</comment>
<name>A0A2J7TJT4_METSI</name>
<sequence length="96" mass="10020">MGLAVELETARMREMWAEIAAVKVLAEVALSGVFAMTPRDVLPDLVSQIRAAAAGTGHLRAPSDFAAEEMADVTVLAIEKIETSIDVALGLAGAAR</sequence>
<protein>
    <submittedName>
        <fullName evidence="1">Uncharacterized protein</fullName>
    </submittedName>
</protein>
<organism evidence="1 2">
    <name type="scientific">Methylocella silvestris</name>
    <dbReference type="NCBI Taxonomy" id="199596"/>
    <lineage>
        <taxon>Bacteria</taxon>
        <taxon>Pseudomonadati</taxon>
        <taxon>Pseudomonadota</taxon>
        <taxon>Alphaproteobacteria</taxon>
        <taxon>Hyphomicrobiales</taxon>
        <taxon>Beijerinckiaceae</taxon>
        <taxon>Methylocella</taxon>
    </lineage>
</organism>
<gene>
    <name evidence="1" type="ORF">CR492_04800</name>
</gene>
<dbReference type="EMBL" id="PDZR01000003">
    <property type="protein sequence ID" value="PNG27026.1"/>
    <property type="molecule type" value="Genomic_DNA"/>
</dbReference>
<dbReference type="RefSeq" id="WP_102842615.1">
    <property type="nucleotide sequence ID" value="NZ_PDZR01000003.1"/>
</dbReference>
<accession>A0A2J7TJT4</accession>
<dbReference type="Proteomes" id="UP000236286">
    <property type="component" value="Unassembled WGS sequence"/>
</dbReference>